<dbReference type="AlphaFoldDB" id="A0A7Z1AY97"/>
<dbReference type="RefSeq" id="WP_075132681.1">
    <property type="nucleotide sequence ID" value="NZ_MSIF01000004.1"/>
</dbReference>
<sequence>MSDAIGFPAFPATKRRPGHFARTWWGREWLRAMTETALDAEPLKAGRRLAYAGRVGPITVSHGRLTAQVTDAEAVHHTVVVVDRLDDAQWQRFLDEVAAKAGHIAALLDRDMPHELVEAAADADVPLLPGLGDLRGECDCPDWEMCQHAAAVCFQTSWLLDADPFLLLLLRGRAQQALTDELRERTVTPEPPTPNAHDRTRHVFPPVFPQAPGIDPAALTEAAALAMSRARELLLRDESGAESDLATRLSALLTTEERQPHVTG</sequence>
<dbReference type="InterPro" id="IPR007527">
    <property type="entry name" value="Znf_SWIM"/>
</dbReference>
<feature type="domain" description="SWIM-type" evidence="2">
    <location>
        <begin position="123"/>
        <end position="157"/>
    </location>
</feature>
<dbReference type="EMBL" id="MSIF01000004">
    <property type="protein sequence ID" value="OLF11446.1"/>
    <property type="molecule type" value="Genomic_DNA"/>
</dbReference>
<reference evidence="3 4" key="1">
    <citation type="submission" date="2016-12" db="EMBL/GenBank/DDBJ databases">
        <title>The draft genome sequence of Actinophytocola xinjiangensis.</title>
        <authorList>
            <person name="Wang W."/>
            <person name="Yuan L."/>
        </authorList>
    </citation>
    <scope>NUCLEOTIDE SEQUENCE [LARGE SCALE GENOMIC DNA]</scope>
    <source>
        <strain evidence="3 4">CGMCC 4.4663</strain>
    </source>
</reference>
<dbReference type="GO" id="GO:0008270">
    <property type="term" value="F:zinc ion binding"/>
    <property type="evidence" value="ECO:0007669"/>
    <property type="project" value="UniProtKB-KW"/>
</dbReference>
<dbReference type="PROSITE" id="PS50966">
    <property type="entry name" value="ZF_SWIM"/>
    <property type="match status" value="1"/>
</dbReference>
<evidence type="ECO:0000313" key="4">
    <source>
        <dbReference type="Proteomes" id="UP000185696"/>
    </source>
</evidence>
<dbReference type="PANTHER" id="PTHR38133">
    <property type="entry name" value="SLR1429 PROTEIN"/>
    <property type="match status" value="1"/>
</dbReference>
<comment type="caution">
    <text evidence="3">The sequence shown here is derived from an EMBL/GenBank/DDBJ whole genome shotgun (WGS) entry which is preliminary data.</text>
</comment>
<evidence type="ECO:0000256" key="1">
    <source>
        <dbReference type="PROSITE-ProRule" id="PRU00325"/>
    </source>
</evidence>
<protein>
    <recommendedName>
        <fullName evidence="2">SWIM-type domain-containing protein</fullName>
    </recommendedName>
</protein>
<organism evidence="3 4">
    <name type="scientific">Actinophytocola xinjiangensis</name>
    <dbReference type="NCBI Taxonomy" id="485602"/>
    <lineage>
        <taxon>Bacteria</taxon>
        <taxon>Bacillati</taxon>
        <taxon>Actinomycetota</taxon>
        <taxon>Actinomycetes</taxon>
        <taxon>Pseudonocardiales</taxon>
        <taxon>Pseudonocardiaceae</taxon>
    </lineage>
</organism>
<dbReference type="PANTHER" id="PTHR38133:SF1">
    <property type="entry name" value="SLR1429 PROTEIN"/>
    <property type="match status" value="1"/>
</dbReference>
<keyword evidence="1" id="KW-0863">Zinc-finger</keyword>
<evidence type="ECO:0000259" key="2">
    <source>
        <dbReference type="PROSITE" id="PS50966"/>
    </source>
</evidence>
<dbReference type="Proteomes" id="UP000185696">
    <property type="component" value="Unassembled WGS sequence"/>
</dbReference>
<proteinExistence type="predicted"/>
<keyword evidence="4" id="KW-1185">Reference proteome</keyword>
<keyword evidence="1" id="KW-0479">Metal-binding</keyword>
<gene>
    <name evidence="3" type="ORF">BLA60_10740</name>
</gene>
<keyword evidence="1" id="KW-0862">Zinc</keyword>
<evidence type="ECO:0000313" key="3">
    <source>
        <dbReference type="EMBL" id="OLF11446.1"/>
    </source>
</evidence>
<accession>A0A7Z1AY97</accession>
<name>A0A7Z1AY97_9PSEU</name>
<dbReference type="OrthoDB" id="188274at2"/>